<dbReference type="AlphaFoldDB" id="V2RMU3"/>
<reference evidence="1" key="2">
    <citation type="submission" date="2022-05" db="EMBL/GenBank/DDBJ databases">
        <authorList>
            <person name="Proctor A.L."/>
            <person name="Phillips G.J."/>
            <person name="Wannemuehler M.J."/>
        </authorList>
    </citation>
    <scope>NUCLEOTIDE SEQUENCE</scope>
    <source>
        <strain evidence="1">ASF457</strain>
    </source>
</reference>
<dbReference type="OrthoDB" id="9790372at2"/>
<name>V2RMU3_9BACT</name>
<accession>V2RMU3</accession>
<dbReference type="eggNOG" id="COG1399">
    <property type="taxonomic scope" value="Bacteria"/>
</dbReference>
<gene>
    <name evidence="1" type="ORF">N508_000857</name>
</gene>
<sequence length="166" mass="18727">MIIYYEQVHDEGFIINEAFSFTEGDDKFDIKSFSGRIDKAGDAYVVTGKLNLHFSCPCDRCLEPVNMDIVEDLILTLSPLGEYPPMEADGEDGLSDEEAGMYVTPKDHFDIHELLREEALLLVPEKRLCRQDCKGICQGCGASLNTEKCTCTKHKDERWAALDKLK</sequence>
<dbReference type="Proteomes" id="UP000017429">
    <property type="component" value="Chromosome"/>
</dbReference>
<dbReference type="PANTHER" id="PTHR34374:SF1">
    <property type="entry name" value="LARGE RIBOSOMAL RNA SUBUNIT ACCUMULATION PROTEIN YCED HOMOLOG 1, CHLOROPLASTIC"/>
    <property type="match status" value="1"/>
</dbReference>
<keyword evidence="2" id="KW-1185">Reference proteome</keyword>
<proteinExistence type="predicted"/>
<reference evidence="1" key="3">
    <citation type="submission" date="2022-06" db="EMBL/GenBank/DDBJ databases">
        <title>Resources to Facilitate Use of the Altered Schaedler Flora (ASF) Mouse Model to Study Microbiome Function.</title>
        <authorList>
            <person name="Proctor A."/>
            <person name="Parvinroo S."/>
            <person name="Richie T."/>
            <person name="Jia X."/>
            <person name="Lee S.T.M."/>
            <person name="Karp P.D."/>
            <person name="Paley S."/>
            <person name="Kostic A.D."/>
            <person name="Pierre J.F."/>
            <person name="Wannemuehler M.J."/>
            <person name="Phillips G.J."/>
        </authorList>
    </citation>
    <scope>NUCLEOTIDE SEQUENCE</scope>
    <source>
        <strain evidence="1">ASF457</strain>
    </source>
</reference>
<dbReference type="Pfam" id="PF02620">
    <property type="entry name" value="YceD"/>
    <property type="match status" value="1"/>
</dbReference>
<dbReference type="InterPro" id="IPR003772">
    <property type="entry name" value="YceD"/>
</dbReference>
<reference evidence="1" key="1">
    <citation type="journal article" date="2014" name="Genome Announc.">
        <title>Draft genome sequences of the altered schaedler flora, a defined bacterial community from gnotobiotic mice.</title>
        <authorList>
            <person name="Wannemuehler M.J."/>
            <person name="Overstreet A.M."/>
            <person name="Ward D.V."/>
            <person name="Phillips G.J."/>
        </authorList>
    </citation>
    <scope>NUCLEOTIDE SEQUENCE</scope>
    <source>
        <strain evidence="1">ASF457</strain>
    </source>
</reference>
<dbReference type="EMBL" id="CP097562">
    <property type="protein sequence ID" value="USF23790.1"/>
    <property type="molecule type" value="Genomic_DNA"/>
</dbReference>
<organism evidence="1 2">
    <name type="scientific">Mucispirillum schaedleri ASF457</name>
    <dbReference type="NCBI Taxonomy" id="1379858"/>
    <lineage>
        <taxon>Bacteria</taxon>
        <taxon>Pseudomonadati</taxon>
        <taxon>Deferribacterota</taxon>
        <taxon>Deferribacteres</taxon>
        <taxon>Deferribacterales</taxon>
        <taxon>Mucispirillaceae</taxon>
        <taxon>Mucispirillum</taxon>
    </lineage>
</organism>
<dbReference type="RefSeq" id="WP_023275162.1">
    <property type="nucleotide sequence ID" value="NZ_CP097562.1"/>
</dbReference>
<evidence type="ECO:0000313" key="2">
    <source>
        <dbReference type="Proteomes" id="UP000017429"/>
    </source>
</evidence>
<dbReference type="PANTHER" id="PTHR34374">
    <property type="entry name" value="LARGE RIBOSOMAL RNA SUBUNIT ACCUMULATION PROTEIN YCED HOMOLOG 1, CHLOROPLASTIC"/>
    <property type="match status" value="1"/>
</dbReference>
<evidence type="ECO:0000313" key="1">
    <source>
        <dbReference type="EMBL" id="USF23790.1"/>
    </source>
</evidence>
<protein>
    <submittedName>
        <fullName evidence="1">Uncharacterized protein</fullName>
    </submittedName>
</protein>
<dbReference type="KEGG" id="msch:N508_000857"/>